<dbReference type="PANTHER" id="PTHR31126:SF1">
    <property type="entry name" value="TYROSINE SPECIFIC PROTEIN PHOSPHATASES DOMAIN-CONTAINING PROTEIN"/>
    <property type="match status" value="1"/>
</dbReference>
<dbReference type="EMBL" id="CP102173">
    <property type="protein sequence ID" value="UUP15184.1"/>
    <property type="molecule type" value="Genomic_DNA"/>
</dbReference>
<feature type="domain" description="Tyrosine specific protein phosphatases" evidence="2">
    <location>
        <begin position="110"/>
        <end position="164"/>
    </location>
</feature>
<sequence length="250" mass="26582">MTSYAGPEGTLNFRAVGALPTTDGRTVIPGKLFRSDTLQFLSAEAVRHFVEDLGIRTIIDLRMGYELKREGRGPLEGTALSYHHLPFTVEGTSSADSAAPVLDPEDPIVPHYLGYLTTVPESVAGVFNALASGNDALPAVIHCSAGKDRTGVAVALVLAAVGVDDTTIAAEYAAGSDRVSVVMERLRTMPSYGDTVDRLPPLANITPPEYMLRFLAGVREQHGGVREFLLANGVTVDGLAHLREALTQPS</sequence>
<dbReference type="Pfam" id="PF13350">
    <property type="entry name" value="Y_phosphatase3"/>
    <property type="match status" value="1"/>
</dbReference>
<name>A0ABY5MAN1_9ACTN</name>
<dbReference type="SUPFAM" id="SSF52799">
    <property type="entry name" value="(Phosphotyrosine protein) phosphatases II"/>
    <property type="match status" value="1"/>
</dbReference>
<dbReference type="Gene3D" id="3.90.190.10">
    <property type="entry name" value="Protein tyrosine phosphatase superfamily"/>
    <property type="match status" value="1"/>
</dbReference>
<dbReference type="PROSITE" id="PS00383">
    <property type="entry name" value="TYR_PHOSPHATASE_1"/>
    <property type="match status" value="1"/>
</dbReference>
<dbReference type="InterPro" id="IPR026893">
    <property type="entry name" value="Tyr/Ser_Pase_IphP-type"/>
</dbReference>
<dbReference type="PROSITE" id="PS50056">
    <property type="entry name" value="TYR_PHOSPHATASE_2"/>
    <property type="match status" value="1"/>
</dbReference>
<dbReference type="InterPro" id="IPR000387">
    <property type="entry name" value="Tyr_Pase_dom"/>
</dbReference>
<organism evidence="3 4">
    <name type="scientific">Aeromicrobium wangtongii</name>
    <dbReference type="NCBI Taxonomy" id="2969247"/>
    <lineage>
        <taxon>Bacteria</taxon>
        <taxon>Bacillati</taxon>
        <taxon>Actinomycetota</taxon>
        <taxon>Actinomycetes</taxon>
        <taxon>Propionibacteriales</taxon>
        <taxon>Nocardioidaceae</taxon>
        <taxon>Aeromicrobium</taxon>
    </lineage>
</organism>
<comment type="similarity">
    <text evidence="1">Belongs to the protein-tyrosine phosphatase family.</text>
</comment>
<evidence type="ECO:0000313" key="4">
    <source>
        <dbReference type="Proteomes" id="UP001316184"/>
    </source>
</evidence>
<evidence type="ECO:0000313" key="3">
    <source>
        <dbReference type="EMBL" id="UUP15184.1"/>
    </source>
</evidence>
<dbReference type="RefSeq" id="WP_232399238.1">
    <property type="nucleotide sequence ID" value="NZ_CP102173.1"/>
</dbReference>
<accession>A0ABY5MAN1</accession>
<evidence type="ECO:0000256" key="1">
    <source>
        <dbReference type="ARBA" id="ARBA00009580"/>
    </source>
</evidence>
<protein>
    <submittedName>
        <fullName evidence="3">Tyrosine-protein phosphatase</fullName>
    </submittedName>
</protein>
<dbReference type="PANTHER" id="PTHR31126">
    <property type="entry name" value="TYROSINE-PROTEIN PHOSPHATASE"/>
    <property type="match status" value="1"/>
</dbReference>
<gene>
    <name evidence="3" type="ORF">NQV15_07705</name>
</gene>
<reference evidence="3 4" key="1">
    <citation type="submission" date="2022-08" db="EMBL/GenBank/DDBJ databases">
        <title>novel species in genus Aeromicrobium.</title>
        <authorList>
            <person name="Ye L."/>
        </authorList>
    </citation>
    <scope>NUCLEOTIDE SEQUENCE [LARGE SCALE GENOMIC DNA]</scope>
    <source>
        <strain evidence="4">zg-Y1379</strain>
    </source>
</reference>
<dbReference type="InterPro" id="IPR016130">
    <property type="entry name" value="Tyr_Pase_AS"/>
</dbReference>
<dbReference type="Proteomes" id="UP001316184">
    <property type="component" value="Chromosome"/>
</dbReference>
<keyword evidence="4" id="KW-1185">Reference proteome</keyword>
<proteinExistence type="inferred from homology"/>
<evidence type="ECO:0000259" key="2">
    <source>
        <dbReference type="PROSITE" id="PS50056"/>
    </source>
</evidence>
<dbReference type="InterPro" id="IPR029021">
    <property type="entry name" value="Prot-tyrosine_phosphatase-like"/>
</dbReference>